<evidence type="ECO:0000313" key="1">
    <source>
        <dbReference type="EMBL" id="AEI14073.1"/>
    </source>
</evidence>
<dbReference type="Proteomes" id="UP000006621">
    <property type="component" value="Chromosome"/>
</dbReference>
<evidence type="ECO:0008006" key="3">
    <source>
        <dbReference type="Google" id="ProtNLM"/>
    </source>
</evidence>
<proteinExistence type="predicted"/>
<dbReference type="AlphaFoldDB" id="F8E8U9"/>
<name>F8E8U9_FLESM</name>
<reference evidence="1 2" key="1">
    <citation type="journal article" date="2011" name="Stand. Genomic Sci.">
        <title>Genome sequence of the moderately thermophilic halophile Flexistipes sinusarabici strain (MAS10).</title>
        <authorList>
            <person name="Lapidus A."/>
            <person name="Chertkov O."/>
            <person name="Nolan M."/>
            <person name="Lucas S."/>
            <person name="Hammon N."/>
            <person name="Deshpande S."/>
            <person name="Cheng J.F."/>
            <person name="Tapia R."/>
            <person name="Han C."/>
            <person name="Goodwin L."/>
            <person name="Pitluck S."/>
            <person name="Liolios K."/>
            <person name="Pagani I."/>
            <person name="Ivanova N."/>
            <person name="Huntemann M."/>
            <person name="Mavromatis K."/>
            <person name="Mikhailova N."/>
            <person name="Pati A."/>
            <person name="Chen A."/>
            <person name="Palaniappan K."/>
            <person name="Land M."/>
            <person name="Hauser L."/>
            <person name="Brambilla E.M."/>
            <person name="Rohde M."/>
            <person name="Abt B."/>
            <person name="Spring S."/>
            <person name="Goker M."/>
            <person name="Bristow J."/>
            <person name="Eisen J.A."/>
            <person name="Markowitz V."/>
            <person name="Hugenholtz P."/>
            <person name="Kyrpides N.C."/>
            <person name="Klenk H.P."/>
            <person name="Woyke T."/>
        </authorList>
    </citation>
    <scope>NUCLEOTIDE SEQUENCE [LARGE SCALE GENOMIC DNA]</scope>
    <source>
        <strain evidence="2">DSM 4947 / MAS 10</strain>
    </source>
</reference>
<dbReference type="EMBL" id="CP002858">
    <property type="protein sequence ID" value="AEI14073.1"/>
    <property type="molecule type" value="Genomic_DNA"/>
</dbReference>
<dbReference type="HOGENOM" id="CLU_1701655_0_0_0"/>
<organism evidence="1 2">
    <name type="scientific">Flexistipes sinusarabici (strain ATCC 49648 / DSM 4947 / MAS 10)</name>
    <dbReference type="NCBI Taxonomy" id="717231"/>
    <lineage>
        <taxon>Bacteria</taxon>
        <taxon>Pseudomonadati</taxon>
        <taxon>Deferribacterota</taxon>
        <taxon>Deferribacteres</taxon>
        <taxon>Deferribacterales</taxon>
        <taxon>Flexistipitaceae</taxon>
        <taxon>Flexistipes</taxon>
    </lineage>
</organism>
<dbReference type="OrthoDB" id="199120at2"/>
<evidence type="ECO:0000313" key="2">
    <source>
        <dbReference type="Proteomes" id="UP000006621"/>
    </source>
</evidence>
<sequence>MIYRIKNFKDPKIDEDEREKYIQEITAIFETYLASLEKIDDLKLTCIPSNTKIPDDIVFKLSTLSGREIVKIVDKNPNYNVDNKSITTFEESIKHANTKYIFDDVKIKQNEKSQYLIIDDVFGNGSSIFTILKKLYETTHMLNYFLIAVKDVKR</sequence>
<keyword evidence="2" id="KW-1185">Reference proteome</keyword>
<gene>
    <name evidence="1" type="ordered locus">Flexsi_0385</name>
</gene>
<dbReference type="RefSeq" id="WP_013885584.1">
    <property type="nucleotide sequence ID" value="NC_015672.1"/>
</dbReference>
<accession>F8E8U9</accession>
<reference evidence="2" key="2">
    <citation type="submission" date="2011-06" db="EMBL/GenBank/DDBJ databases">
        <title>The complete genome of Flexistipes sinusarabici DSM 4947.</title>
        <authorList>
            <person name="Lucas S."/>
            <person name="Han J."/>
            <person name="Lapidus A."/>
            <person name="Bruce D."/>
            <person name="Goodwin L."/>
            <person name="Pitluck S."/>
            <person name="Peters L."/>
            <person name="Kyrpides N."/>
            <person name="Mavromatis K."/>
            <person name="Ivanova N."/>
            <person name="Mikhailova N."/>
            <person name="Chertkov O."/>
            <person name="Detter J.C."/>
            <person name="Tapia R."/>
            <person name="Han C."/>
            <person name="Land M."/>
            <person name="Hauser L."/>
            <person name="Markowitz V."/>
            <person name="Cheng J.-F."/>
            <person name="Hugenholtz P."/>
            <person name="Woyke T."/>
            <person name="Wu D."/>
            <person name="Spring S."/>
            <person name="Schroeder M."/>
            <person name="Brambilla E."/>
            <person name="Klenk H.-P."/>
            <person name="Eisen J.A."/>
        </authorList>
    </citation>
    <scope>NUCLEOTIDE SEQUENCE [LARGE SCALE GENOMIC DNA]</scope>
    <source>
        <strain evidence="2">DSM 4947 / MAS 10</strain>
    </source>
</reference>
<protein>
    <recommendedName>
        <fullName evidence="3">Phosphoribosyltransferase</fullName>
    </recommendedName>
</protein>
<dbReference type="KEGG" id="fsi:Flexsi_0385"/>
<dbReference type="STRING" id="717231.Flexsi_0385"/>